<evidence type="ECO:0000313" key="1">
    <source>
        <dbReference type="EMBL" id="GFS77672.1"/>
    </source>
</evidence>
<accession>A0A8X6T573</accession>
<proteinExistence type="predicted"/>
<protein>
    <submittedName>
        <fullName evidence="1">Uncharacterized protein</fullName>
    </submittedName>
</protein>
<evidence type="ECO:0000313" key="2">
    <source>
        <dbReference type="Proteomes" id="UP000887013"/>
    </source>
</evidence>
<sequence>MIVVKLENLKENAYALTVREIEVEARISKYSAHQILCADLNMSRVAAKFLLIAFLSFFAEYKECHLENDLLDITRTNPDFLNTAINHVYMGATLKQKYYHCNDARFWPSDKTAQQVPSKIQVILNVITAEVYNKSMYWNKNSNKRILLINFLLIP</sequence>
<reference evidence="1" key="1">
    <citation type="submission" date="2020-08" db="EMBL/GenBank/DDBJ databases">
        <title>Multicomponent nature underlies the extraordinary mechanical properties of spider dragline silk.</title>
        <authorList>
            <person name="Kono N."/>
            <person name="Nakamura H."/>
            <person name="Mori M."/>
            <person name="Yoshida Y."/>
            <person name="Ohtoshi R."/>
            <person name="Malay A.D."/>
            <person name="Moran D.A.P."/>
            <person name="Tomita M."/>
            <person name="Numata K."/>
            <person name="Arakawa K."/>
        </authorList>
    </citation>
    <scope>NUCLEOTIDE SEQUENCE</scope>
</reference>
<organism evidence="1 2">
    <name type="scientific">Nephila pilipes</name>
    <name type="common">Giant wood spider</name>
    <name type="synonym">Nephila maculata</name>
    <dbReference type="NCBI Taxonomy" id="299642"/>
    <lineage>
        <taxon>Eukaryota</taxon>
        <taxon>Metazoa</taxon>
        <taxon>Ecdysozoa</taxon>
        <taxon>Arthropoda</taxon>
        <taxon>Chelicerata</taxon>
        <taxon>Arachnida</taxon>
        <taxon>Araneae</taxon>
        <taxon>Araneomorphae</taxon>
        <taxon>Entelegynae</taxon>
        <taxon>Araneoidea</taxon>
        <taxon>Nephilidae</taxon>
        <taxon>Nephila</taxon>
    </lineage>
</organism>
<keyword evidence="2" id="KW-1185">Reference proteome</keyword>
<dbReference type="Proteomes" id="UP000887013">
    <property type="component" value="Unassembled WGS sequence"/>
</dbReference>
<dbReference type="OrthoDB" id="8190404at2759"/>
<comment type="caution">
    <text evidence="1">The sequence shown here is derived from an EMBL/GenBank/DDBJ whole genome shotgun (WGS) entry which is preliminary data.</text>
</comment>
<name>A0A8X6T573_NEPPI</name>
<dbReference type="EMBL" id="BMAW01050936">
    <property type="protein sequence ID" value="GFS77672.1"/>
    <property type="molecule type" value="Genomic_DNA"/>
</dbReference>
<gene>
    <name evidence="1" type="ORF">NPIL_501601</name>
</gene>
<dbReference type="AlphaFoldDB" id="A0A8X6T573"/>